<feature type="non-terminal residue" evidence="2">
    <location>
        <position position="1"/>
    </location>
</feature>
<sequence>GENYLGYGSNSELANNIQWCLREPSLAASMAKRAYRLAYDKHLVRHRVEQILEVCNVKD</sequence>
<gene>
    <name evidence="2" type="ORF">LCGC14_1884210</name>
</gene>
<dbReference type="AlphaFoldDB" id="A0A0F9IFB7"/>
<dbReference type="InterPro" id="IPR055259">
    <property type="entry name" value="YkvP/CgeB_Glyco_trans-like"/>
</dbReference>
<evidence type="ECO:0000313" key="2">
    <source>
        <dbReference type="EMBL" id="KKL92490.1"/>
    </source>
</evidence>
<name>A0A0F9IFB7_9ZZZZ</name>
<comment type="caution">
    <text evidence="2">The sequence shown here is derived from an EMBL/GenBank/DDBJ whole genome shotgun (WGS) entry which is preliminary data.</text>
</comment>
<proteinExistence type="predicted"/>
<organism evidence="2">
    <name type="scientific">marine sediment metagenome</name>
    <dbReference type="NCBI Taxonomy" id="412755"/>
    <lineage>
        <taxon>unclassified sequences</taxon>
        <taxon>metagenomes</taxon>
        <taxon>ecological metagenomes</taxon>
    </lineage>
</organism>
<accession>A0A0F9IFB7</accession>
<dbReference type="EMBL" id="LAZR01019450">
    <property type="protein sequence ID" value="KKL92490.1"/>
    <property type="molecule type" value="Genomic_DNA"/>
</dbReference>
<dbReference type="Pfam" id="PF13524">
    <property type="entry name" value="Glyco_trans_1_2"/>
    <property type="match status" value="1"/>
</dbReference>
<evidence type="ECO:0000259" key="1">
    <source>
        <dbReference type="Pfam" id="PF13524"/>
    </source>
</evidence>
<reference evidence="2" key="1">
    <citation type="journal article" date="2015" name="Nature">
        <title>Complex archaea that bridge the gap between prokaryotes and eukaryotes.</title>
        <authorList>
            <person name="Spang A."/>
            <person name="Saw J.H."/>
            <person name="Jorgensen S.L."/>
            <person name="Zaremba-Niedzwiedzka K."/>
            <person name="Martijn J."/>
            <person name="Lind A.E."/>
            <person name="van Eijk R."/>
            <person name="Schleper C."/>
            <person name="Guy L."/>
            <person name="Ettema T.J."/>
        </authorList>
    </citation>
    <scope>NUCLEOTIDE SEQUENCE</scope>
</reference>
<protein>
    <recommendedName>
        <fullName evidence="1">Spore protein YkvP/CgeB glycosyl transferase-like domain-containing protein</fullName>
    </recommendedName>
</protein>
<feature type="domain" description="Spore protein YkvP/CgeB glycosyl transferase-like" evidence="1">
    <location>
        <begin position="1"/>
        <end position="53"/>
    </location>
</feature>